<feature type="transmembrane region" description="Helical" evidence="2">
    <location>
        <begin position="117"/>
        <end position="136"/>
    </location>
</feature>
<feature type="transmembrane region" description="Helical" evidence="2">
    <location>
        <begin position="285"/>
        <end position="306"/>
    </location>
</feature>
<dbReference type="OrthoDB" id="269613at2"/>
<protein>
    <recommendedName>
        <fullName evidence="5">Phospholipid ABC transporter permease protein MlaE</fullName>
    </recommendedName>
</protein>
<dbReference type="AlphaFoldDB" id="A0A1U7CVE9"/>
<evidence type="ECO:0000256" key="1">
    <source>
        <dbReference type="SAM" id="MobiDB-lite"/>
    </source>
</evidence>
<gene>
    <name evidence="3" type="ORF">BSF38_04461</name>
</gene>
<dbReference type="KEGG" id="pbor:BSF38_04461"/>
<dbReference type="RefSeq" id="WP_083713256.1">
    <property type="nucleotide sequence ID" value="NZ_CP019082.1"/>
</dbReference>
<sequence length="319" mass="33665">MALGTSMNASESESPAWLAPIGWLGWLVVGTLGHLGATAVVMISAATSFVRSSDDDEEAGLWSATIAELSWMLFAGCPLVGLVHVAMGSFLSLQAYYGSTFVDGTGAVVGVGLLRNLASMMTGLTLAGLLPVRIIPELRGMQRRRRIERARATQAEAVRGSTGRPTAAEREAPIPSPGRLAGPRLLAAVVATPLLSIWGCLVGTVVGWQSSGTLMGLPSETFFLMFVRMIWYRDVVGLLVKGSLFGLFTAALSCSEGLRNDESETDGDEVRGGSTHGAAILRASCLSMAAILLINMTWFVLIYHAAPVYGPSLLQPPTP</sequence>
<dbReference type="STRING" id="1387353.BSF38_04461"/>
<organism evidence="3 4">
    <name type="scientific">Paludisphaera borealis</name>
    <dbReference type="NCBI Taxonomy" id="1387353"/>
    <lineage>
        <taxon>Bacteria</taxon>
        <taxon>Pseudomonadati</taxon>
        <taxon>Planctomycetota</taxon>
        <taxon>Planctomycetia</taxon>
        <taxon>Isosphaerales</taxon>
        <taxon>Isosphaeraceae</taxon>
        <taxon>Paludisphaera</taxon>
    </lineage>
</organism>
<dbReference type="InterPro" id="IPR030802">
    <property type="entry name" value="Permease_MalE"/>
</dbReference>
<reference evidence="4" key="1">
    <citation type="submission" date="2016-12" db="EMBL/GenBank/DDBJ databases">
        <title>Comparative genomics of four Isosphaeraceae planctomycetes: a common pool of plasmids and glycoside hydrolase genes.</title>
        <authorList>
            <person name="Ivanova A."/>
        </authorList>
    </citation>
    <scope>NUCLEOTIDE SEQUENCE [LARGE SCALE GENOMIC DNA]</scope>
    <source>
        <strain evidence="4">PX4</strain>
    </source>
</reference>
<dbReference type="Pfam" id="PF02405">
    <property type="entry name" value="MlaE"/>
    <property type="match status" value="1"/>
</dbReference>
<keyword evidence="2" id="KW-1133">Transmembrane helix</keyword>
<feature type="transmembrane region" description="Helical" evidence="2">
    <location>
        <begin position="23"/>
        <end position="50"/>
    </location>
</feature>
<accession>A0A1U7CVE9</accession>
<keyword evidence="2" id="KW-0472">Membrane</keyword>
<evidence type="ECO:0000256" key="2">
    <source>
        <dbReference type="SAM" id="Phobius"/>
    </source>
</evidence>
<name>A0A1U7CVE9_9BACT</name>
<feature type="transmembrane region" description="Helical" evidence="2">
    <location>
        <begin position="185"/>
        <end position="210"/>
    </location>
</feature>
<evidence type="ECO:0000313" key="4">
    <source>
        <dbReference type="Proteomes" id="UP000186309"/>
    </source>
</evidence>
<feature type="transmembrane region" description="Helical" evidence="2">
    <location>
        <begin position="71"/>
        <end position="97"/>
    </location>
</feature>
<feature type="transmembrane region" description="Helical" evidence="2">
    <location>
        <begin position="230"/>
        <end position="252"/>
    </location>
</feature>
<dbReference type="EMBL" id="CP019082">
    <property type="protein sequence ID" value="APW62905.1"/>
    <property type="molecule type" value="Genomic_DNA"/>
</dbReference>
<evidence type="ECO:0000313" key="3">
    <source>
        <dbReference type="EMBL" id="APW62905.1"/>
    </source>
</evidence>
<proteinExistence type="predicted"/>
<evidence type="ECO:0008006" key="5">
    <source>
        <dbReference type="Google" id="ProtNLM"/>
    </source>
</evidence>
<dbReference type="Proteomes" id="UP000186309">
    <property type="component" value="Chromosome"/>
</dbReference>
<keyword evidence="4" id="KW-1185">Reference proteome</keyword>
<keyword evidence="2" id="KW-0812">Transmembrane</keyword>
<feature type="region of interest" description="Disordered" evidence="1">
    <location>
        <begin position="153"/>
        <end position="176"/>
    </location>
</feature>
<dbReference type="GO" id="GO:0043190">
    <property type="term" value="C:ATP-binding cassette (ABC) transporter complex"/>
    <property type="evidence" value="ECO:0007669"/>
    <property type="project" value="InterPro"/>
</dbReference>